<evidence type="ECO:0000256" key="9">
    <source>
        <dbReference type="ARBA" id="ARBA00023136"/>
    </source>
</evidence>
<dbReference type="PANTHER" id="PTHR42798">
    <property type="entry name" value="LIPOPROTEIN-RELEASING SYSTEM ATP-BINDING PROTEIN LOLD"/>
    <property type="match status" value="1"/>
</dbReference>
<feature type="transmembrane region" description="Helical" evidence="11">
    <location>
        <begin position="618"/>
        <end position="637"/>
    </location>
</feature>
<dbReference type="Pfam" id="PF00005">
    <property type="entry name" value="ABC_tran"/>
    <property type="match status" value="1"/>
</dbReference>
<dbReference type="InterPro" id="IPR003593">
    <property type="entry name" value="AAA+_ATPase"/>
</dbReference>
<dbReference type="RefSeq" id="WP_119366751.1">
    <property type="nucleotide sequence ID" value="NZ_QXDJ01000003.1"/>
</dbReference>
<keyword evidence="3" id="KW-1003">Cell membrane</keyword>
<evidence type="ECO:0000256" key="3">
    <source>
        <dbReference type="ARBA" id="ARBA00022475"/>
    </source>
</evidence>
<evidence type="ECO:0000256" key="8">
    <source>
        <dbReference type="ARBA" id="ARBA00022989"/>
    </source>
</evidence>
<dbReference type="InterPro" id="IPR025857">
    <property type="entry name" value="MacB_PCD"/>
</dbReference>
<keyword evidence="2" id="KW-0813">Transport</keyword>
<dbReference type="Proteomes" id="UP000265930">
    <property type="component" value="Unassembled WGS sequence"/>
</dbReference>
<dbReference type="SUPFAM" id="SSF52540">
    <property type="entry name" value="P-loop containing nucleoside triphosphate hydrolases"/>
    <property type="match status" value="1"/>
</dbReference>
<dbReference type="PROSITE" id="PS50893">
    <property type="entry name" value="ABC_TRANSPORTER_2"/>
    <property type="match status" value="1"/>
</dbReference>
<dbReference type="PROSITE" id="PS00211">
    <property type="entry name" value="ABC_TRANSPORTER_1"/>
    <property type="match status" value="1"/>
</dbReference>
<feature type="transmembrane region" description="Helical" evidence="11">
    <location>
        <begin position="523"/>
        <end position="552"/>
    </location>
</feature>
<dbReference type="InterPro" id="IPR003838">
    <property type="entry name" value="ABC3_permease_C"/>
</dbReference>
<sequence length="655" mass="72371">MKLLELKNINKYYNLKGSEKFHVLKNINLSFDRGELVSIVGESGSGKSTLMNLIGGLDSEYSGELFVNGKNIKKFKKRDIDKYRKNQVGFIFQSFNLIGHLSVLDNVTIAMTLSNVRKKERIKRAIEILSNLGLENQIYKRPNQLSGGQKQRVAIARALINDPKIIVADEPTGSLDSKTTIHVLDIMKNIARQGKLVIMVTHSEKVSACSNRRIKIADGEIIHDAKEAIFEGISNKKEQVIVNKQKQNLNLGSSIKLALVNMKEKSGRNILVSLGSSIGIMSIILMLSFGNGVKNYFNKTMNSYVNPSVIEVTMPSQDEESINLDVTTIQKPDVNAPKSFEEADINNLSKIDNVSSLEKGYALISMGVNSIIYNEKTSNIMRISTMSSNVTASNIEEGAPPKEGEVLINKAVSERFGGNIIGQKVSLRILVNQKILNKKFIVSGIYTGAGTDLATVMKSAFLNYSDLEKLYSENNYKLKPNVMYINATNIKYTTAIKEKVKQLGYSESSQNQLSSMFNQMISILTYVLSGIAAISLVVSSIMIIVVLYISVVERTKEIGIIKAIGAREKDIRRIFVSEAFLIGVFSGAFGLFSAYILMKSINIMSNKLFDISLVLMKSSYGILGISLSILISTFAGLMPANKAAKLDPVESLRRE</sequence>
<feature type="transmembrane region" description="Helical" evidence="11">
    <location>
        <begin position="573"/>
        <end position="598"/>
    </location>
</feature>
<keyword evidence="5 11" id="KW-0812">Transmembrane</keyword>
<dbReference type="InterPro" id="IPR027417">
    <property type="entry name" value="P-loop_NTPase"/>
</dbReference>
<proteinExistence type="inferred from homology"/>
<protein>
    <submittedName>
        <fullName evidence="13">ATP-binding cassette domain-containing protein</fullName>
    </submittedName>
</protein>
<dbReference type="GO" id="GO:0005524">
    <property type="term" value="F:ATP binding"/>
    <property type="evidence" value="ECO:0007669"/>
    <property type="project" value="UniProtKB-KW"/>
</dbReference>
<comment type="caution">
    <text evidence="13">The sequence shown here is derived from an EMBL/GenBank/DDBJ whole genome shotgun (WGS) entry which is preliminary data.</text>
</comment>
<evidence type="ECO:0000256" key="5">
    <source>
        <dbReference type="ARBA" id="ARBA00022692"/>
    </source>
</evidence>
<name>A0A399ILB7_9CLOT</name>
<organism evidence="13 14">
    <name type="scientific">Clostridium chromiireducens</name>
    <dbReference type="NCBI Taxonomy" id="225345"/>
    <lineage>
        <taxon>Bacteria</taxon>
        <taxon>Bacillati</taxon>
        <taxon>Bacillota</taxon>
        <taxon>Clostridia</taxon>
        <taxon>Eubacteriales</taxon>
        <taxon>Clostridiaceae</taxon>
        <taxon>Clostridium</taxon>
    </lineage>
</organism>
<evidence type="ECO:0000256" key="10">
    <source>
        <dbReference type="ARBA" id="ARBA00038388"/>
    </source>
</evidence>
<evidence type="ECO:0000256" key="1">
    <source>
        <dbReference type="ARBA" id="ARBA00004429"/>
    </source>
</evidence>
<dbReference type="Pfam" id="PF12704">
    <property type="entry name" value="MacB_PCD"/>
    <property type="match status" value="1"/>
</dbReference>
<dbReference type="GO" id="GO:0098796">
    <property type="term" value="C:membrane protein complex"/>
    <property type="evidence" value="ECO:0007669"/>
    <property type="project" value="UniProtKB-ARBA"/>
</dbReference>
<dbReference type="PANTHER" id="PTHR42798:SF6">
    <property type="entry name" value="CELL DIVISION ATP-BINDING PROTEIN FTSE"/>
    <property type="match status" value="1"/>
</dbReference>
<accession>A0A399ILB7</accession>
<comment type="similarity">
    <text evidence="10">Belongs to the ABC transporter superfamily. Macrolide exporter (TC 3.A.1.122) family.</text>
</comment>
<dbReference type="SMART" id="SM00382">
    <property type="entry name" value="AAA"/>
    <property type="match status" value="1"/>
</dbReference>
<reference evidence="13 14" key="1">
    <citation type="submission" date="2018-08" db="EMBL/GenBank/DDBJ databases">
        <title>Genome of Clostridium chromiireducens C1, DSM12136.</title>
        <authorList>
            <person name="Xing M."/>
            <person name="Wei Y."/>
            <person name="Ang E.L."/>
            <person name="Zhao H."/>
            <person name="Zhang Y."/>
        </authorList>
    </citation>
    <scope>NUCLEOTIDE SEQUENCE [LARGE SCALE GENOMIC DNA]</scope>
    <source>
        <strain evidence="13 14">C1</strain>
    </source>
</reference>
<evidence type="ECO:0000256" key="11">
    <source>
        <dbReference type="SAM" id="Phobius"/>
    </source>
</evidence>
<feature type="transmembrane region" description="Helical" evidence="11">
    <location>
        <begin position="270"/>
        <end position="290"/>
    </location>
</feature>
<keyword evidence="4" id="KW-0997">Cell inner membrane</keyword>
<evidence type="ECO:0000256" key="6">
    <source>
        <dbReference type="ARBA" id="ARBA00022741"/>
    </source>
</evidence>
<feature type="domain" description="ABC transporter" evidence="12">
    <location>
        <begin position="4"/>
        <end position="243"/>
    </location>
</feature>
<dbReference type="InterPro" id="IPR017871">
    <property type="entry name" value="ABC_transporter-like_CS"/>
</dbReference>
<dbReference type="GO" id="GO:0022857">
    <property type="term" value="F:transmembrane transporter activity"/>
    <property type="evidence" value="ECO:0007669"/>
    <property type="project" value="UniProtKB-ARBA"/>
</dbReference>
<evidence type="ECO:0000256" key="2">
    <source>
        <dbReference type="ARBA" id="ARBA00022448"/>
    </source>
</evidence>
<dbReference type="Pfam" id="PF02687">
    <property type="entry name" value="FtsX"/>
    <property type="match status" value="1"/>
</dbReference>
<dbReference type="CDD" id="cd03255">
    <property type="entry name" value="ABC_MJ0796_LolCDE_FtsE"/>
    <property type="match status" value="1"/>
</dbReference>
<evidence type="ECO:0000313" key="14">
    <source>
        <dbReference type="Proteomes" id="UP000265930"/>
    </source>
</evidence>
<evidence type="ECO:0000259" key="12">
    <source>
        <dbReference type="PROSITE" id="PS50893"/>
    </source>
</evidence>
<evidence type="ECO:0000256" key="7">
    <source>
        <dbReference type="ARBA" id="ARBA00022840"/>
    </source>
</evidence>
<evidence type="ECO:0000256" key="4">
    <source>
        <dbReference type="ARBA" id="ARBA00022519"/>
    </source>
</evidence>
<keyword evidence="8 11" id="KW-1133">Transmembrane helix</keyword>
<comment type="subcellular location">
    <subcellularLocation>
        <location evidence="1">Cell inner membrane</location>
        <topology evidence="1">Multi-pass membrane protein</topology>
    </subcellularLocation>
</comment>
<dbReference type="GO" id="GO:0005886">
    <property type="term" value="C:plasma membrane"/>
    <property type="evidence" value="ECO:0007669"/>
    <property type="project" value="UniProtKB-SubCell"/>
</dbReference>
<dbReference type="InterPro" id="IPR017911">
    <property type="entry name" value="MacB-like_ATP-bd"/>
</dbReference>
<dbReference type="Gene3D" id="3.40.50.300">
    <property type="entry name" value="P-loop containing nucleotide triphosphate hydrolases"/>
    <property type="match status" value="1"/>
</dbReference>
<keyword evidence="9 11" id="KW-0472">Membrane</keyword>
<dbReference type="EMBL" id="QXDJ01000003">
    <property type="protein sequence ID" value="RII33894.1"/>
    <property type="molecule type" value="Genomic_DNA"/>
</dbReference>
<evidence type="ECO:0000313" key="13">
    <source>
        <dbReference type="EMBL" id="RII33894.1"/>
    </source>
</evidence>
<dbReference type="AlphaFoldDB" id="A0A399ILB7"/>
<keyword evidence="6" id="KW-0547">Nucleotide-binding</keyword>
<dbReference type="GO" id="GO:0016887">
    <property type="term" value="F:ATP hydrolysis activity"/>
    <property type="evidence" value="ECO:0007669"/>
    <property type="project" value="InterPro"/>
</dbReference>
<dbReference type="FunFam" id="3.40.50.300:FF:000032">
    <property type="entry name" value="Export ABC transporter ATP-binding protein"/>
    <property type="match status" value="1"/>
</dbReference>
<dbReference type="InterPro" id="IPR003439">
    <property type="entry name" value="ABC_transporter-like_ATP-bd"/>
</dbReference>
<gene>
    <name evidence="13" type="ORF">D2A34_11945</name>
</gene>
<keyword evidence="7 13" id="KW-0067">ATP-binding</keyword>